<accession>A0A3N2QDA0</accession>
<dbReference type="Pfam" id="PF00572">
    <property type="entry name" value="Ribosomal_L13"/>
    <property type="match status" value="1"/>
</dbReference>
<evidence type="ECO:0000313" key="6">
    <source>
        <dbReference type="Proteomes" id="UP000270927"/>
    </source>
</evidence>
<dbReference type="GO" id="GO:0022625">
    <property type="term" value="C:cytosolic large ribosomal subunit"/>
    <property type="evidence" value="ECO:0007669"/>
    <property type="project" value="TreeGrafter"/>
</dbReference>
<dbReference type="InterPro" id="IPR005822">
    <property type="entry name" value="Ribosomal_uL13"/>
</dbReference>
<dbReference type="EMBL" id="RARA01000014">
    <property type="protein sequence ID" value="ROT47760.1"/>
    <property type="molecule type" value="Genomic_DNA"/>
</dbReference>
<dbReference type="RefSeq" id="WP_123662254.1">
    <property type="nucleotide sequence ID" value="NZ_RARA01000014.1"/>
</dbReference>
<sequence length="149" mass="16939">MDYISYKTKYANKQSVNKQWVVVDASSQTLGRLASQVAYMIRGKHKPDFTPHVDGGDHVIVLNAGKVSLSGNKWVKKEYYTYSGYPGGVKKATPKEVQVVNYKRVIEHAVKGMLPKNRLGRRLFHNLHVCEGNVHQHMAQKPNEITLKY</sequence>
<name>A0A3N2QDA0_9BACT</name>
<dbReference type="Gene3D" id="3.90.1180.10">
    <property type="entry name" value="Ribosomal protein L13"/>
    <property type="match status" value="1"/>
</dbReference>
<evidence type="ECO:0000313" key="5">
    <source>
        <dbReference type="EMBL" id="ROT47760.1"/>
    </source>
</evidence>
<evidence type="ECO:0000256" key="2">
    <source>
        <dbReference type="ARBA" id="ARBA00022980"/>
    </source>
</evidence>
<evidence type="ECO:0000256" key="3">
    <source>
        <dbReference type="ARBA" id="ARBA00023274"/>
    </source>
</evidence>
<reference evidence="5 6" key="1">
    <citation type="submission" date="2018-09" db="EMBL/GenBank/DDBJ databases">
        <title>Comparative Genomics of Wolbachia-Cardinium Dual Endosymbiosis in a Plant-Parasitic Nematode.</title>
        <authorList>
            <person name="Brown A.M.V."/>
            <person name="Wasala S.K."/>
            <person name="Howe D.K."/>
            <person name="Peetz A.B."/>
            <person name="Zasada I.A."/>
            <person name="Denver D.R."/>
        </authorList>
    </citation>
    <scope>NUCLEOTIDE SEQUENCE [LARGE SCALE GENOMIC DNA]</scope>
    <source>
        <strain evidence="5 6">Pp_1</strain>
    </source>
</reference>
<dbReference type="SUPFAM" id="SSF52161">
    <property type="entry name" value="Ribosomal protein L13"/>
    <property type="match status" value="1"/>
</dbReference>
<dbReference type="GO" id="GO:0003735">
    <property type="term" value="F:structural constituent of ribosome"/>
    <property type="evidence" value="ECO:0007669"/>
    <property type="project" value="InterPro"/>
</dbReference>
<dbReference type="GO" id="GO:0003729">
    <property type="term" value="F:mRNA binding"/>
    <property type="evidence" value="ECO:0007669"/>
    <property type="project" value="TreeGrafter"/>
</dbReference>
<comment type="similarity">
    <text evidence="1 4">Belongs to the universal ribosomal protein uL13 family.</text>
</comment>
<evidence type="ECO:0000256" key="4">
    <source>
        <dbReference type="HAMAP-Rule" id="MF_01366"/>
    </source>
</evidence>
<comment type="function">
    <text evidence="4">This protein is one of the early assembly proteins of the 50S ribosomal subunit, although it is not seen to bind rRNA by itself. It is important during the early stages of 50S assembly.</text>
</comment>
<organism evidence="5 6">
    <name type="scientific">Candidatus Cardinium hertigii</name>
    <dbReference type="NCBI Taxonomy" id="247481"/>
    <lineage>
        <taxon>Bacteria</taxon>
        <taxon>Pseudomonadati</taxon>
        <taxon>Bacteroidota</taxon>
        <taxon>Cytophagia</taxon>
        <taxon>Cytophagales</taxon>
        <taxon>Amoebophilaceae</taxon>
        <taxon>Candidatus Cardinium</taxon>
    </lineage>
</organism>
<proteinExistence type="inferred from homology"/>
<dbReference type="GO" id="GO:0017148">
    <property type="term" value="P:negative regulation of translation"/>
    <property type="evidence" value="ECO:0007669"/>
    <property type="project" value="TreeGrafter"/>
</dbReference>
<dbReference type="InterPro" id="IPR036899">
    <property type="entry name" value="Ribosomal_uL13_sf"/>
</dbReference>
<dbReference type="PANTHER" id="PTHR11545">
    <property type="entry name" value="RIBOSOMAL PROTEIN L13"/>
    <property type="match status" value="1"/>
</dbReference>
<keyword evidence="6" id="KW-1185">Reference proteome</keyword>
<protein>
    <recommendedName>
        <fullName evidence="4">Large ribosomal subunit protein uL13</fullName>
    </recommendedName>
</protein>
<dbReference type="CDD" id="cd00392">
    <property type="entry name" value="Ribosomal_L13"/>
    <property type="match status" value="1"/>
</dbReference>
<dbReference type="AlphaFoldDB" id="A0A3N2QDA0"/>
<dbReference type="NCBIfam" id="TIGR01066">
    <property type="entry name" value="rplM_bact"/>
    <property type="match status" value="1"/>
</dbReference>
<dbReference type="OrthoDB" id="9801330at2"/>
<comment type="subunit">
    <text evidence="4">Part of the 50S ribosomal subunit.</text>
</comment>
<dbReference type="PIRSF" id="PIRSF002181">
    <property type="entry name" value="Ribosomal_L13"/>
    <property type="match status" value="1"/>
</dbReference>
<dbReference type="Proteomes" id="UP000270927">
    <property type="component" value="Unassembled WGS sequence"/>
</dbReference>
<gene>
    <name evidence="4" type="primary">rplM</name>
    <name evidence="5" type="ORF">EDM02_00680</name>
</gene>
<evidence type="ECO:0000256" key="1">
    <source>
        <dbReference type="ARBA" id="ARBA00006227"/>
    </source>
</evidence>
<comment type="caution">
    <text evidence="5">The sequence shown here is derived from an EMBL/GenBank/DDBJ whole genome shotgun (WGS) entry which is preliminary data.</text>
</comment>
<keyword evidence="2 4" id="KW-0689">Ribosomal protein</keyword>
<dbReference type="InterPro" id="IPR005823">
    <property type="entry name" value="Ribosomal_uL13_bac-type"/>
</dbReference>
<dbReference type="PANTHER" id="PTHR11545:SF2">
    <property type="entry name" value="LARGE RIBOSOMAL SUBUNIT PROTEIN UL13M"/>
    <property type="match status" value="1"/>
</dbReference>
<keyword evidence="3 4" id="KW-0687">Ribonucleoprotein</keyword>
<dbReference type="GO" id="GO:0006412">
    <property type="term" value="P:translation"/>
    <property type="evidence" value="ECO:0007669"/>
    <property type="project" value="UniProtKB-UniRule"/>
</dbReference>
<dbReference type="HAMAP" id="MF_01366">
    <property type="entry name" value="Ribosomal_uL13"/>
    <property type="match status" value="1"/>
</dbReference>